<dbReference type="OrthoDB" id="12011at10239"/>
<name>Q8SDQ3_9CAUD</name>
<dbReference type="NCBIfam" id="TIGR01636">
    <property type="entry name" value="phage_rinA"/>
    <property type="match status" value="1"/>
</dbReference>
<proteinExistence type="predicted"/>
<protein>
    <submittedName>
        <fullName evidence="1">SLT orf 145-like protein</fullName>
    </submittedName>
</protein>
<dbReference type="InterPro" id="IPR013324">
    <property type="entry name" value="RNA_pol_sigma_r3/r4-like"/>
</dbReference>
<keyword evidence="2" id="KW-1185">Reference proteome</keyword>
<dbReference type="KEGG" id="vg:1258119"/>
<dbReference type="InterPro" id="IPR006523">
    <property type="entry name" value="RinA"/>
</dbReference>
<dbReference type="SUPFAM" id="SSF88659">
    <property type="entry name" value="Sigma3 and sigma4 domains of RNA polymerase sigma factors"/>
    <property type="match status" value="1"/>
</dbReference>
<dbReference type="RefSeq" id="NP_803333.1">
    <property type="nucleotide sequence ID" value="NC_004616.1"/>
</dbReference>
<reference evidence="1 2" key="1">
    <citation type="journal article" date="2002" name="Gene">
        <title>Comparative analysis of the genomes of the temperate bacteriophages phi 11, phi 12 and phi 13 of Staphylococcus aureus 8325.</title>
        <authorList>
            <person name="Iandolo J.J."/>
            <person name="Worrell V."/>
            <person name="Groicher K.H."/>
            <person name="Qian Y."/>
            <person name="Tian R."/>
            <person name="Kenton S."/>
            <person name="Dorman A."/>
            <person name="Ji H."/>
            <person name="Lin S."/>
            <person name="Loh P."/>
            <person name="Qi S."/>
            <person name="Zhu H."/>
            <person name="Roe B.A."/>
        </authorList>
    </citation>
    <scope>NUCLEOTIDE SEQUENCE</scope>
</reference>
<dbReference type="GeneID" id="1258119"/>
<accession>Q8SDQ3</accession>
<evidence type="ECO:0000313" key="1">
    <source>
        <dbReference type="EMBL" id="AAL82308.1"/>
    </source>
</evidence>
<evidence type="ECO:0000313" key="2">
    <source>
        <dbReference type="Proteomes" id="UP000002405"/>
    </source>
</evidence>
<dbReference type="Proteomes" id="UP000002405">
    <property type="component" value="Segment"/>
</dbReference>
<sequence length="111" mass="12990">MEILNPTKELDTNIVYGPLQKGEPVRTTELMATRLLTNKMLRNLEEMVEAVESEYLKLPEDHKKVIRLKYWNRDKKLKIEQIGDACHMHRNTVTTIRKNFVKAVAYHAGIK</sequence>
<dbReference type="EMBL" id="AF424782">
    <property type="protein sequence ID" value="AAL82308.1"/>
    <property type="molecule type" value="Genomic_DNA"/>
</dbReference>
<organism evidence="1 2">
    <name type="scientific">Staphylococcus phage phi 12</name>
    <dbReference type="NCBI Taxonomy" id="2905946"/>
    <lineage>
        <taxon>Viruses</taxon>
        <taxon>Duplodnaviria</taxon>
        <taxon>Heunggongvirae</taxon>
        <taxon>Uroviricota</taxon>
        <taxon>Caudoviricetes</taxon>
        <taxon>Triavirus</taxon>
        <taxon>Triavirus tv12</taxon>
    </lineage>
</organism>